<organism evidence="1 2">
    <name type="scientific">Methylibium petroleiphilum (strain ATCC BAA-1232 / LMG 22953 / PM1)</name>
    <dbReference type="NCBI Taxonomy" id="420662"/>
    <lineage>
        <taxon>Bacteria</taxon>
        <taxon>Pseudomonadati</taxon>
        <taxon>Pseudomonadota</taxon>
        <taxon>Betaproteobacteria</taxon>
        <taxon>Burkholderiales</taxon>
        <taxon>Sphaerotilaceae</taxon>
        <taxon>Methylibium</taxon>
    </lineage>
</organism>
<keyword evidence="2" id="KW-1185">Reference proteome</keyword>
<dbReference type="Proteomes" id="UP000000366">
    <property type="component" value="Chromosome"/>
</dbReference>
<name>A2SFJ8_METPP</name>
<evidence type="ECO:0000313" key="1">
    <source>
        <dbReference type="EMBL" id="ABM94337.1"/>
    </source>
</evidence>
<dbReference type="KEGG" id="mpt:Mpe_A1375"/>
<dbReference type="HOGENOM" id="CLU_2142956_0_0_4"/>
<sequence>MLPRRAQRPPPLPEWVMNKLQRVIWAEDFATELSRLISGGIAMGDFSERGLRLFPTHGHMDPGVVAQVESDRWHAEQPICECRGAGAGPCAARPRSSALPSAFAGAGMPGCR</sequence>
<dbReference type="STRING" id="420662.Mpe_A1375"/>
<gene>
    <name evidence="1" type="ordered locus">Mpe_A1375</name>
</gene>
<accession>A2SFJ8</accession>
<evidence type="ECO:0000313" key="2">
    <source>
        <dbReference type="Proteomes" id="UP000000366"/>
    </source>
</evidence>
<dbReference type="EMBL" id="CP000555">
    <property type="protein sequence ID" value="ABM94337.1"/>
    <property type="molecule type" value="Genomic_DNA"/>
</dbReference>
<reference evidence="1 2" key="1">
    <citation type="journal article" date="2007" name="J. Bacteriol.">
        <title>Whole-genome analysis of the methyl tert-butyl ether-degrading beta-proteobacterium Methylibium petroleiphilum PM1.</title>
        <authorList>
            <person name="Kane S.R."/>
            <person name="Chakicherla A.Y."/>
            <person name="Chain P.S.G."/>
            <person name="Schmidt R."/>
            <person name="Shin M.W."/>
            <person name="Legler T.C."/>
            <person name="Scow K.M."/>
            <person name="Larimer F.W."/>
            <person name="Lucas S.M."/>
            <person name="Richardson P.M."/>
            <person name="Hristova K.R."/>
        </authorList>
    </citation>
    <scope>NUCLEOTIDE SEQUENCE [LARGE SCALE GENOMIC DNA]</scope>
    <source>
        <strain evidence="2">ATCC BAA-1232 / LMG 22953 / PM1</strain>
    </source>
</reference>
<protein>
    <submittedName>
        <fullName evidence="1">Uncharacterized protein</fullName>
    </submittedName>
</protein>
<dbReference type="AlphaFoldDB" id="A2SFJ8"/>
<proteinExistence type="predicted"/>